<evidence type="ECO:0000313" key="1">
    <source>
        <dbReference type="EMBL" id="KAG1532885.1"/>
    </source>
</evidence>
<proteinExistence type="predicted"/>
<sequence>MADIAQGGARTHRADAAPHRFVGGFHQAARHHRRRADEVHAAGIAVPAILDDGDVDIDDVAILEHLPFTGNAVADDVVDRGAHGLGEAAVANVGRNGALHVHDVVVADAVQFLGGDTGLDVGGDDVEHFAGQAAGDAHHLDFLRGFQIHAHGADYR</sequence>
<protein>
    <submittedName>
        <fullName evidence="1">Uncharacterized protein</fullName>
    </submittedName>
</protein>
<gene>
    <name evidence="1" type="ORF">G6F50_016058</name>
</gene>
<comment type="caution">
    <text evidence="1">The sequence shown here is derived from an EMBL/GenBank/DDBJ whole genome shotgun (WGS) entry which is preliminary data.</text>
</comment>
<evidence type="ECO:0000313" key="2">
    <source>
        <dbReference type="Proteomes" id="UP000740926"/>
    </source>
</evidence>
<name>A0A9P7C2K3_9FUNG</name>
<reference evidence="1 2" key="1">
    <citation type="journal article" date="2020" name="Microb. Genom.">
        <title>Genetic diversity of clinical and environmental Mucorales isolates obtained from an investigation of mucormycosis cases among solid organ transplant recipients.</title>
        <authorList>
            <person name="Nguyen M.H."/>
            <person name="Kaul D."/>
            <person name="Muto C."/>
            <person name="Cheng S.J."/>
            <person name="Richter R.A."/>
            <person name="Bruno V.M."/>
            <person name="Liu G."/>
            <person name="Beyhan S."/>
            <person name="Sundermann A.J."/>
            <person name="Mounaud S."/>
            <person name="Pasculle A.W."/>
            <person name="Nierman W.C."/>
            <person name="Driscoll E."/>
            <person name="Cumbie R."/>
            <person name="Clancy C.J."/>
            <person name="Dupont C.L."/>
        </authorList>
    </citation>
    <scope>NUCLEOTIDE SEQUENCE [LARGE SCALE GENOMIC DNA]</scope>
    <source>
        <strain evidence="1 2">GL24</strain>
    </source>
</reference>
<accession>A0A9P7C2K3</accession>
<dbReference type="AlphaFoldDB" id="A0A9P7C2K3"/>
<keyword evidence="2" id="KW-1185">Reference proteome</keyword>
<organism evidence="1 2">
    <name type="scientific">Rhizopus delemar</name>
    <dbReference type="NCBI Taxonomy" id="936053"/>
    <lineage>
        <taxon>Eukaryota</taxon>
        <taxon>Fungi</taxon>
        <taxon>Fungi incertae sedis</taxon>
        <taxon>Mucoromycota</taxon>
        <taxon>Mucoromycotina</taxon>
        <taxon>Mucoromycetes</taxon>
        <taxon>Mucorales</taxon>
        <taxon>Mucorineae</taxon>
        <taxon>Rhizopodaceae</taxon>
        <taxon>Rhizopus</taxon>
    </lineage>
</organism>
<dbReference type="EMBL" id="JAANIU010009604">
    <property type="protein sequence ID" value="KAG1532885.1"/>
    <property type="molecule type" value="Genomic_DNA"/>
</dbReference>
<dbReference type="Proteomes" id="UP000740926">
    <property type="component" value="Unassembled WGS sequence"/>
</dbReference>